<dbReference type="HOGENOM" id="CLU_3333402_0_0_11"/>
<feature type="region of interest" description="Disordered" evidence="1">
    <location>
        <begin position="14"/>
        <end position="38"/>
    </location>
</feature>
<dbReference type="KEGG" id="scy:SCATT_39170"/>
<evidence type="ECO:0000313" key="3">
    <source>
        <dbReference type="Proteomes" id="UP000007842"/>
    </source>
</evidence>
<reference evidence="3" key="1">
    <citation type="submission" date="2011-12" db="EMBL/GenBank/DDBJ databases">
        <title>Complete genome sequence of Streptomyces cattleya strain DSM 46488.</title>
        <authorList>
            <person name="Ou H.-Y."/>
            <person name="Li P."/>
            <person name="Zhao C."/>
            <person name="O'Hagan D."/>
            <person name="Deng Z."/>
        </authorList>
    </citation>
    <scope>NUCLEOTIDE SEQUENCE [LARGE SCALE GENOMIC DNA]</scope>
    <source>
        <strain evidence="3">ATCC 35852 / DSM 46488 / JCM 4925 / NBRC 14057 / NRRL 8057</strain>
    </source>
</reference>
<sequence>MPLLRVVAGHRVGDNGKRGTIHQTGTAWKTSWARSAWS</sequence>
<dbReference type="EMBL" id="CP003219">
    <property type="protein sequence ID" value="AEW96288.1"/>
    <property type="molecule type" value="Genomic_DNA"/>
</dbReference>
<dbReference type="Proteomes" id="UP000007842">
    <property type="component" value="Chromosome"/>
</dbReference>
<feature type="compositionally biased region" description="Polar residues" evidence="1">
    <location>
        <begin position="21"/>
        <end position="38"/>
    </location>
</feature>
<dbReference type="AlphaFoldDB" id="G8WSQ3"/>
<protein>
    <submittedName>
        <fullName evidence="2">Uncharacterized protein</fullName>
    </submittedName>
</protein>
<organism evidence="2 3">
    <name type="scientific">Streptantibioticus cattleyicolor (strain ATCC 35852 / DSM 46488 / JCM 4925 / NBRC 14057 / NRRL 8057)</name>
    <name type="common">Streptomyces cattleya</name>
    <dbReference type="NCBI Taxonomy" id="1003195"/>
    <lineage>
        <taxon>Bacteria</taxon>
        <taxon>Bacillati</taxon>
        <taxon>Actinomycetota</taxon>
        <taxon>Actinomycetes</taxon>
        <taxon>Kitasatosporales</taxon>
        <taxon>Streptomycetaceae</taxon>
        <taxon>Streptantibioticus</taxon>
    </lineage>
</organism>
<keyword evidence="3" id="KW-1185">Reference proteome</keyword>
<gene>
    <name evidence="2" type="ordered locus">SCATT_39170</name>
</gene>
<evidence type="ECO:0000313" key="2">
    <source>
        <dbReference type="EMBL" id="AEW96288.1"/>
    </source>
</evidence>
<accession>G8WSQ3</accession>
<dbReference type="STRING" id="1003195.SCATT_39170"/>
<name>G8WSQ3_STREN</name>
<proteinExistence type="predicted"/>
<evidence type="ECO:0000256" key="1">
    <source>
        <dbReference type="SAM" id="MobiDB-lite"/>
    </source>
</evidence>